<accession>A0AAE0Z5G0</accession>
<sequence>MCVAWRDKKANKPVYVTSTKSETESETVTIKGKEKPAVIHSYNFSMNGCDRADQMLSQKNERKKYQGLKAFKLRLIDELCEVAATPAPNPTQPISVKQGRPRLSNPVERLEGCKHMIVYSKDDRRCKVCSTPDKPKKTNFRGEGCANQPPLHPNHCFKVWHTQLHF</sequence>
<reference evidence="1" key="1">
    <citation type="journal article" date="2023" name="G3 (Bethesda)">
        <title>A reference genome for the long-term kleptoplast-retaining sea slug Elysia crispata morphotype clarki.</title>
        <authorList>
            <person name="Eastman K.E."/>
            <person name="Pendleton A.L."/>
            <person name="Shaikh M.A."/>
            <person name="Suttiyut T."/>
            <person name="Ogas R."/>
            <person name="Tomko P."/>
            <person name="Gavelis G."/>
            <person name="Widhalm J.R."/>
            <person name="Wisecaver J.H."/>
        </authorList>
    </citation>
    <scope>NUCLEOTIDE SEQUENCE</scope>
    <source>
        <strain evidence="1">ECLA1</strain>
    </source>
</reference>
<evidence type="ECO:0000313" key="1">
    <source>
        <dbReference type="EMBL" id="KAK3763119.1"/>
    </source>
</evidence>
<dbReference type="AlphaFoldDB" id="A0AAE0Z5G0"/>
<keyword evidence="2" id="KW-1185">Reference proteome</keyword>
<proteinExistence type="predicted"/>
<organism evidence="1 2">
    <name type="scientific">Elysia crispata</name>
    <name type="common">lettuce slug</name>
    <dbReference type="NCBI Taxonomy" id="231223"/>
    <lineage>
        <taxon>Eukaryota</taxon>
        <taxon>Metazoa</taxon>
        <taxon>Spiralia</taxon>
        <taxon>Lophotrochozoa</taxon>
        <taxon>Mollusca</taxon>
        <taxon>Gastropoda</taxon>
        <taxon>Heterobranchia</taxon>
        <taxon>Euthyneura</taxon>
        <taxon>Panpulmonata</taxon>
        <taxon>Sacoglossa</taxon>
        <taxon>Placobranchoidea</taxon>
        <taxon>Plakobranchidae</taxon>
        <taxon>Elysia</taxon>
    </lineage>
</organism>
<name>A0AAE0Z5G0_9GAST</name>
<comment type="caution">
    <text evidence="1">The sequence shown here is derived from an EMBL/GenBank/DDBJ whole genome shotgun (WGS) entry which is preliminary data.</text>
</comment>
<gene>
    <name evidence="1" type="ORF">RRG08_013246</name>
</gene>
<dbReference type="Proteomes" id="UP001283361">
    <property type="component" value="Unassembled WGS sequence"/>
</dbReference>
<protein>
    <recommendedName>
        <fullName evidence="3">PiggyBac transposable element-derived protein domain-containing protein</fullName>
    </recommendedName>
</protein>
<dbReference type="EMBL" id="JAWDGP010004601">
    <property type="protein sequence ID" value="KAK3763119.1"/>
    <property type="molecule type" value="Genomic_DNA"/>
</dbReference>
<evidence type="ECO:0008006" key="3">
    <source>
        <dbReference type="Google" id="ProtNLM"/>
    </source>
</evidence>
<evidence type="ECO:0000313" key="2">
    <source>
        <dbReference type="Proteomes" id="UP001283361"/>
    </source>
</evidence>